<keyword evidence="11" id="KW-1185">Reference proteome</keyword>
<feature type="domain" description="Gram-positive cocci surface proteins LPxTG" evidence="9">
    <location>
        <begin position="380"/>
        <end position="411"/>
    </location>
</feature>
<evidence type="ECO:0000313" key="10">
    <source>
        <dbReference type="EMBL" id="QIL46210.1"/>
    </source>
</evidence>
<keyword evidence="3 8" id="KW-0732">Signal</keyword>
<keyword evidence="4" id="KW-0677">Repeat</keyword>
<dbReference type="Proteomes" id="UP000500890">
    <property type="component" value="Chromosome"/>
</dbReference>
<dbReference type="KEGG" id="vah:G7081_03540"/>
<feature type="chain" id="PRO_5026308143" evidence="8">
    <location>
        <begin position="28"/>
        <end position="411"/>
    </location>
</feature>
<evidence type="ECO:0000256" key="3">
    <source>
        <dbReference type="ARBA" id="ARBA00022729"/>
    </source>
</evidence>
<keyword evidence="7" id="KW-1133">Transmembrane helix</keyword>
<evidence type="ECO:0000259" key="9">
    <source>
        <dbReference type="PROSITE" id="PS50847"/>
    </source>
</evidence>
<feature type="signal peptide" evidence="8">
    <location>
        <begin position="1"/>
        <end position="27"/>
    </location>
</feature>
<keyword evidence="2" id="KW-0964">Secreted</keyword>
<evidence type="ECO:0000256" key="6">
    <source>
        <dbReference type="SAM" id="MobiDB-lite"/>
    </source>
</evidence>
<sequence>MKYKLMGYIGLVCLLSSMLIVPGNARAEGGLVPTKNMLLDDNNMNSRAVSGNYGMEVYINGENLTLKPIITIEKDDASLITFSHMFQPSSKENVDFSMSKTYGKSVTLKSLPKVTAPETTSYTMEYSVDGVSFNEEVPSSISDIKGLRVKFDKLGVNEKVFVESTVEANWDQAHSGTNLIAELFLDGKHYKNVEFDSYRLVTVRYVDEDGNDIHPAKELTGENGEEYNSQAEIINGWTLKAKPTNATGKFADEDQEVIYVYERSEAAPVIIRYQDEQGNALSEEVILNGKFGLPYESKVVSIDGWTLKEKPANATGTFSLDKQIVTYVYVKNEVAVPPTDPTDPTDPTNPTNPIDSNGTENSNPTQNTNDKGKEKPNEILPQTGEESILWLSGLGAILLSILGYTFYKRRH</sequence>
<feature type="transmembrane region" description="Helical" evidence="7">
    <location>
        <begin position="388"/>
        <end position="407"/>
    </location>
</feature>
<evidence type="ECO:0000256" key="2">
    <source>
        <dbReference type="ARBA" id="ARBA00022525"/>
    </source>
</evidence>
<evidence type="ECO:0000256" key="5">
    <source>
        <dbReference type="ARBA" id="ARBA00023088"/>
    </source>
</evidence>
<evidence type="ECO:0000256" key="1">
    <source>
        <dbReference type="ARBA" id="ARBA00022512"/>
    </source>
</evidence>
<dbReference type="Gene3D" id="3.10.20.320">
    <property type="entry name" value="Putative peptidoglycan bound protein (lpxtg motif)"/>
    <property type="match status" value="2"/>
</dbReference>
<feature type="region of interest" description="Disordered" evidence="6">
    <location>
        <begin position="335"/>
        <end position="378"/>
    </location>
</feature>
<proteinExistence type="predicted"/>
<keyword evidence="7" id="KW-0812">Transmembrane</keyword>
<dbReference type="Pfam" id="PF00746">
    <property type="entry name" value="Gram_pos_anchor"/>
    <property type="match status" value="1"/>
</dbReference>
<evidence type="ECO:0000313" key="11">
    <source>
        <dbReference type="Proteomes" id="UP000500890"/>
    </source>
</evidence>
<organism evidence="10 11">
    <name type="scientific">Vagococcus coleopterorum</name>
    <dbReference type="NCBI Taxonomy" id="2714946"/>
    <lineage>
        <taxon>Bacteria</taxon>
        <taxon>Bacillati</taxon>
        <taxon>Bacillota</taxon>
        <taxon>Bacilli</taxon>
        <taxon>Lactobacillales</taxon>
        <taxon>Enterococcaceae</taxon>
        <taxon>Vagococcus</taxon>
    </lineage>
</organism>
<dbReference type="RefSeq" id="WP_166007460.1">
    <property type="nucleotide sequence ID" value="NZ_CP049886.1"/>
</dbReference>
<protein>
    <submittedName>
        <fullName evidence="10">LPXTG cell wall anchor domain-containing protein</fullName>
    </submittedName>
</protein>
<feature type="compositionally biased region" description="Polar residues" evidence="6">
    <location>
        <begin position="354"/>
        <end position="369"/>
    </location>
</feature>
<dbReference type="AlphaFoldDB" id="A0A6G8AML2"/>
<keyword evidence="5" id="KW-0572">Peptidoglycan-anchor</keyword>
<keyword evidence="7" id="KW-0472">Membrane</keyword>
<evidence type="ECO:0000256" key="7">
    <source>
        <dbReference type="SAM" id="Phobius"/>
    </source>
</evidence>
<name>A0A6G8AML2_9ENTE</name>
<reference evidence="10 11" key="1">
    <citation type="submission" date="2020-03" db="EMBL/GenBank/DDBJ databases">
        <title>Vagococcus sp. nov., isolated from beetles.</title>
        <authorList>
            <person name="Hyun D.-W."/>
            <person name="Bae J.-W."/>
        </authorList>
    </citation>
    <scope>NUCLEOTIDE SEQUENCE [LARGE SCALE GENOMIC DNA]</scope>
    <source>
        <strain evidence="10 11">HDW17A</strain>
    </source>
</reference>
<gene>
    <name evidence="10" type="ORF">G7081_03540</name>
</gene>
<evidence type="ECO:0000256" key="4">
    <source>
        <dbReference type="ARBA" id="ARBA00022737"/>
    </source>
</evidence>
<accession>A0A6G8AML2</accession>
<dbReference type="Pfam" id="PF06458">
    <property type="entry name" value="MucBP"/>
    <property type="match status" value="2"/>
</dbReference>
<evidence type="ECO:0000256" key="8">
    <source>
        <dbReference type="SAM" id="SignalP"/>
    </source>
</evidence>
<dbReference type="EMBL" id="CP049886">
    <property type="protein sequence ID" value="QIL46210.1"/>
    <property type="molecule type" value="Genomic_DNA"/>
</dbReference>
<dbReference type="NCBIfam" id="TIGR01167">
    <property type="entry name" value="LPXTG_anchor"/>
    <property type="match status" value="1"/>
</dbReference>
<dbReference type="PROSITE" id="PS50847">
    <property type="entry name" value="GRAM_POS_ANCHORING"/>
    <property type="match status" value="1"/>
</dbReference>
<dbReference type="InterPro" id="IPR019931">
    <property type="entry name" value="LPXTG_anchor"/>
</dbReference>
<dbReference type="InterPro" id="IPR009459">
    <property type="entry name" value="MucBP_dom"/>
</dbReference>
<keyword evidence="1" id="KW-0134">Cell wall</keyword>